<evidence type="ECO:0000313" key="2">
    <source>
        <dbReference type="EMBL" id="GAH85866.1"/>
    </source>
</evidence>
<feature type="domain" description="Polysaccharide pyruvyl transferase" evidence="1">
    <location>
        <begin position="13"/>
        <end position="182"/>
    </location>
</feature>
<dbReference type="AlphaFoldDB" id="X1ITU1"/>
<gene>
    <name evidence="2" type="ORF">S03H2_61737</name>
</gene>
<proteinExistence type="predicted"/>
<comment type="caution">
    <text evidence="2">The sequence shown here is derived from an EMBL/GenBank/DDBJ whole genome shotgun (WGS) entry which is preliminary data.</text>
</comment>
<name>X1ITU1_9ZZZZ</name>
<dbReference type="Pfam" id="PF04230">
    <property type="entry name" value="PS_pyruv_trans"/>
    <property type="match status" value="1"/>
</dbReference>
<organism evidence="2">
    <name type="scientific">marine sediment metagenome</name>
    <dbReference type="NCBI Taxonomy" id="412755"/>
    <lineage>
        <taxon>unclassified sequences</taxon>
        <taxon>metagenomes</taxon>
        <taxon>ecological metagenomes</taxon>
    </lineage>
</organism>
<dbReference type="InterPro" id="IPR007345">
    <property type="entry name" value="Polysacch_pyruvyl_Trfase"/>
</dbReference>
<sequence length="227" mass="25609">MSHFLLDRIQCLIARGNLSRQELDTLNLQGEIFECADLAFLLPTEESDKTRELMKPKDGILLGIAPSSVLYSKLGGLPYLHLMANIIENLLLEYSCATIWLYAHSFREEKTYSNNDGPICRKIFYALSETAQSKTKLVMGDYSPSEMRALVSRSDVFLACRFHAMVSALVAGVPTAVLDWSHKYREVQMQFGIDYCIDYKKSTVASICSTLSSLIDKREEVTEIIQS</sequence>
<protein>
    <recommendedName>
        <fullName evidence="1">Polysaccharide pyruvyl transferase domain-containing protein</fullName>
    </recommendedName>
</protein>
<evidence type="ECO:0000259" key="1">
    <source>
        <dbReference type="Pfam" id="PF04230"/>
    </source>
</evidence>
<feature type="non-terminal residue" evidence="2">
    <location>
        <position position="227"/>
    </location>
</feature>
<dbReference type="EMBL" id="BARU01039871">
    <property type="protein sequence ID" value="GAH85866.1"/>
    <property type="molecule type" value="Genomic_DNA"/>
</dbReference>
<reference evidence="2" key="1">
    <citation type="journal article" date="2014" name="Front. Microbiol.">
        <title>High frequency of phylogenetically diverse reductive dehalogenase-homologous genes in deep subseafloor sedimentary metagenomes.</title>
        <authorList>
            <person name="Kawai M."/>
            <person name="Futagami T."/>
            <person name="Toyoda A."/>
            <person name="Takaki Y."/>
            <person name="Nishi S."/>
            <person name="Hori S."/>
            <person name="Arai W."/>
            <person name="Tsubouchi T."/>
            <person name="Morono Y."/>
            <person name="Uchiyama I."/>
            <person name="Ito T."/>
            <person name="Fujiyama A."/>
            <person name="Inagaki F."/>
            <person name="Takami H."/>
        </authorList>
    </citation>
    <scope>NUCLEOTIDE SEQUENCE</scope>
    <source>
        <strain evidence="2">Expedition CK06-06</strain>
    </source>
</reference>
<accession>X1ITU1</accession>
<dbReference type="PANTHER" id="PTHR36836">
    <property type="entry name" value="COLANIC ACID BIOSYNTHESIS PROTEIN WCAK"/>
    <property type="match status" value="1"/>
</dbReference>
<dbReference type="PANTHER" id="PTHR36836:SF1">
    <property type="entry name" value="COLANIC ACID BIOSYNTHESIS PROTEIN WCAK"/>
    <property type="match status" value="1"/>
</dbReference>